<dbReference type="Proteomes" id="UP001151760">
    <property type="component" value="Unassembled WGS sequence"/>
</dbReference>
<proteinExistence type="predicted"/>
<organism evidence="1 2">
    <name type="scientific">Tanacetum coccineum</name>
    <dbReference type="NCBI Taxonomy" id="301880"/>
    <lineage>
        <taxon>Eukaryota</taxon>
        <taxon>Viridiplantae</taxon>
        <taxon>Streptophyta</taxon>
        <taxon>Embryophyta</taxon>
        <taxon>Tracheophyta</taxon>
        <taxon>Spermatophyta</taxon>
        <taxon>Magnoliopsida</taxon>
        <taxon>eudicotyledons</taxon>
        <taxon>Gunneridae</taxon>
        <taxon>Pentapetalae</taxon>
        <taxon>asterids</taxon>
        <taxon>campanulids</taxon>
        <taxon>Asterales</taxon>
        <taxon>Asteraceae</taxon>
        <taxon>Asteroideae</taxon>
        <taxon>Anthemideae</taxon>
        <taxon>Anthemidinae</taxon>
        <taxon>Tanacetum</taxon>
    </lineage>
</organism>
<evidence type="ECO:0000313" key="2">
    <source>
        <dbReference type="Proteomes" id="UP001151760"/>
    </source>
</evidence>
<reference evidence="1" key="2">
    <citation type="submission" date="2022-01" db="EMBL/GenBank/DDBJ databases">
        <authorList>
            <person name="Yamashiro T."/>
            <person name="Shiraishi A."/>
            <person name="Satake H."/>
            <person name="Nakayama K."/>
        </authorList>
    </citation>
    <scope>NUCLEOTIDE SEQUENCE</scope>
</reference>
<accession>A0ABQ4Y6D5</accession>
<name>A0ABQ4Y6D5_9ASTR</name>
<evidence type="ECO:0000313" key="1">
    <source>
        <dbReference type="EMBL" id="GJS72507.1"/>
    </source>
</evidence>
<gene>
    <name evidence="1" type="ORF">Tco_0705348</name>
</gene>
<dbReference type="EMBL" id="BQNB010010084">
    <property type="protein sequence ID" value="GJS72507.1"/>
    <property type="molecule type" value="Genomic_DNA"/>
</dbReference>
<protein>
    <submittedName>
        <fullName evidence="1">Uncharacterized protein</fullName>
    </submittedName>
</protein>
<keyword evidence="2" id="KW-1185">Reference proteome</keyword>
<sequence>MPDPLSIVLKTISAANTLSRSMQQQQNDTLHLSYTGPIAIPNSFEVVMEIGIGEYGEKVSVEVCEDHRRA</sequence>
<comment type="caution">
    <text evidence="1">The sequence shown here is derived from an EMBL/GenBank/DDBJ whole genome shotgun (WGS) entry which is preliminary data.</text>
</comment>
<reference evidence="1" key="1">
    <citation type="journal article" date="2022" name="Int. J. Mol. Sci.">
        <title>Draft Genome of Tanacetum Coccineum: Genomic Comparison of Closely Related Tanacetum-Family Plants.</title>
        <authorList>
            <person name="Yamashiro T."/>
            <person name="Shiraishi A."/>
            <person name="Nakayama K."/>
            <person name="Satake H."/>
        </authorList>
    </citation>
    <scope>NUCLEOTIDE SEQUENCE</scope>
</reference>